<dbReference type="EMBL" id="LN860243">
    <property type="protein sequence ID" value="CRZ26250.1"/>
    <property type="molecule type" value="Genomic_DNA"/>
</dbReference>
<name>A0A1I9GDV4_BRUMA</name>
<evidence type="ECO:0000313" key="2">
    <source>
        <dbReference type="EMBL" id="CRZ26250.1"/>
    </source>
</evidence>
<sequence length="87" mass="9338">MVGKRGSCKGPKAASYKGRARREKEGTQDRKKPAIPRNDKISSLLEGTASDRISSFLSRGEIRRVGQRLGPGQKGVDCPGTPGVKQS</sequence>
<proteinExistence type="predicted"/>
<feature type="region of interest" description="Disordered" evidence="1">
    <location>
        <begin position="64"/>
        <end position="87"/>
    </location>
</feature>
<reference evidence="2" key="1">
    <citation type="journal article" date="2007" name="Science">
        <title>Draft genome of the filarial nematode parasite Brugia malayi.</title>
        <authorList>
            <person name="Ghedin E."/>
            <person name="Wang S."/>
            <person name="Spiro D."/>
            <person name="Caler E."/>
            <person name="Zhao Q."/>
            <person name="Crabtree J."/>
            <person name="Allen J.E."/>
            <person name="Delcher A.L."/>
            <person name="Guiliano D.B."/>
            <person name="Miranda-Saavedra D."/>
            <person name="Angiuoli S.V."/>
            <person name="Creasy T."/>
            <person name="Amedeo P."/>
            <person name="Haas B."/>
            <person name="El-Sayed N.M."/>
            <person name="Wortman J.R."/>
            <person name="Feldblyum T."/>
            <person name="Tallon L."/>
            <person name="Schatz M."/>
            <person name="Shumway M."/>
            <person name="Koo H."/>
            <person name="Salzberg S.L."/>
            <person name="Schobel S."/>
            <person name="Pertea M."/>
            <person name="Pop M."/>
            <person name="White O."/>
            <person name="Barton G.J."/>
            <person name="Carlow C.K."/>
            <person name="Crawford M.J."/>
            <person name="Daub J."/>
            <person name="Dimmic M.W."/>
            <person name="Estes C.F."/>
            <person name="Foster J.M."/>
            <person name="Ganatra M."/>
            <person name="Gregory W.F."/>
            <person name="Johnson N.M."/>
            <person name="Jin J."/>
            <person name="Komuniecki R."/>
            <person name="Korf I."/>
            <person name="Kumar S."/>
            <person name="Laney S."/>
            <person name="Li B.W."/>
            <person name="Li W."/>
            <person name="Lindblom T.H."/>
            <person name="Lustigman S."/>
            <person name="Ma D."/>
            <person name="Maina C.V."/>
            <person name="Martin D.M."/>
            <person name="McCarter J.P."/>
            <person name="McReynolds L."/>
            <person name="Mitreva M."/>
            <person name="Nutman T.B."/>
            <person name="Parkinson J."/>
            <person name="Peregrin-Alvarez J.M."/>
            <person name="Poole C."/>
            <person name="Ren Q."/>
            <person name="Saunders L."/>
            <person name="Sluder A.E."/>
            <person name="Smith K."/>
            <person name="Stanke M."/>
            <person name="Unnasch T.R."/>
            <person name="Ware J."/>
            <person name="Wei A.D."/>
            <person name="Weil G."/>
            <person name="Williams D.J."/>
            <person name="Zhang Y."/>
            <person name="Williams S.A."/>
            <person name="Fraser-Liggett C."/>
            <person name="Slatko B."/>
            <person name="Blaxter M.L."/>
            <person name="Scott A.L."/>
        </authorList>
    </citation>
    <scope>NUCLEOTIDE SEQUENCE</scope>
    <source>
        <strain evidence="2">FR3</strain>
    </source>
</reference>
<dbReference type="AlphaFoldDB" id="A0A1I9GDV4"/>
<gene>
    <name evidence="2" type="primary">Bm11754</name>
    <name evidence="2" type="ORF">BM_Bm11754</name>
</gene>
<accession>A0A1I9GDV4</accession>
<protein>
    <submittedName>
        <fullName evidence="2">Bm11754</fullName>
    </submittedName>
</protein>
<reference evidence="2" key="2">
    <citation type="submission" date="2012-12" db="EMBL/GenBank/DDBJ databases">
        <authorList>
            <consortium name="WormBase Consortium"/>
            <person name="Ghedin E."/>
            <person name="Paulini M."/>
        </authorList>
    </citation>
    <scope>NUCLEOTIDE SEQUENCE</scope>
    <source>
        <strain evidence="2">FR3</strain>
    </source>
</reference>
<feature type="region of interest" description="Disordered" evidence="1">
    <location>
        <begin position="1"/>
        <end position="46"/>
    </location>
</feature>
<feature type="compositionally biased region" description="Basic and acidic residues" evidence="1">
    <location>
        <begin position="22"/>
        <end position="40"/>
    </location>
</feature>
<organism evidence="2">
    <name type="scientific">Brugia malayi</name>
    <name type="common">Filarial nematode worm</name>
    <dbReference type="NCBI Taxonomy" id="6279"/>
    <lineage>
        <taxon>Eukaryota</taxon>
        <taxon>Metazoa</taxon>
        <taxon>Ecdysozoa</taxon>
        <taxon>Nematoda</taxon>
        <taxon>Chromadorea</taxon>
        <taxon>Rhabditida</taxon>
        <taxon>Spirurina</taxon>
        <taxon>Spiruromorpha</taxon>
        <taxon>Filarioidea</taxon>
        <taxon>Onchocercidae</taxon>
        <taxon>Brugia</taxon>
    </lineage>
</organism>
<evidence type="ECO:0000256" key="1">
    <source>
        <dbReference type="SAM" id="MobiDB-lite"/>
    </source>
</evidence>
<feature type="non-terminal residue" evidence="2">
    <location>
        <position position="87"/>
    </location>
</feature>